<proteinExistence type="predicted"/>
<comment type="caution">
    <text evidence="2">The sequence shown here is derived from an EMBL/GenBank/DDBJ whole genome shotgun (WGS) entry which is preliminary data.</text>
</comment>
<dbReference type="AlphaFoldDB" id="A0A9Q0GWM8"/>
<evidence type="ECO:0000313" key="2">
    <source>
        <dbReference type="EMBL" id="KAJ4953978.1"/>
    </source>
</evidence>
<dbReference type="EMBL" id="JAMYWD010000012">
    <property type="protein sequence ID" value="KAJ4953978.1"/>
    <property type="molecule type" value="Genomic_DNA"/>
</dbReference>
<accession>A0A9Q0GWM8</accession>
<dbReference type="InterPro" id="IPR006050">
    <property type="entry name" value="DNA_photolyase_N"/>
</dbReference>
<dbReference type="Pfam" id="PF00875">
    <property type="entry name" value="DNA_photolyase"/>
    <property type="match status" value="1"/>
</dbReference>
<evidence type="ECO:0000259" key="1">
    <source>
        <dbReference type="PROSITE" id="PS51645"/>
    </source>
</evidence>
<dbReference type="OrthoDB" id="408373at2759"/>
<dbReference type="InterPro" id="IPR036155">
    <property type="entry name" value="Crypto/Photolyase_N_sf"/>
</dbReference>
<evidence type="ECO:0000313" key="3">
    <source>
        <dbReference type="Proteomes" id="UP001141806"/>
    </source>
</evidence>
<name>A0A9Q0GWM8_9MAGN</name>
<dbReference type="PANTHER" id="PTHR47832">
    <property type="entry name" value="DNA PHOTOLYASE"/>
    <property type="match status" value="1"/>
</dbReference>
<protein>
    <recommendedName>
        <fullName evidence="1">Photolyase/cryptochrome alpha/beta domain-containing protein</fullName>
    </recommendedName>
</protein>
<reference evidence="2" key="1">
    <citation type="journal article" date="2023" name="Plant J.">
        <title>The genome of the king protea, Protea cynaroides.</title>
        <authorList>
            <person name="Chang J."/>
            <person name="Duong T.A."/>
            <person name="Schoeman C."/>
            <person name="Ma X."/>
            <person name="Roodt D."/>
            <person name="Barker N."/>
            <person name="Li Z."/>
            <person name="Van de Peer Y."/>
            <person name="Mizrachi E."/>
        </authorList>
    </citation>
    <scope>NUCLEOTIDE SEQUENCE</scope>
    <source>
        <tissue evidence="2">Young leaves</tissue>
    </source>
</reference>
<organism evidence="2 3">
    <name type="scientific">Protea cynaroides</name>
    <dbReference type="NCBI Taxonomy" id="273540"/>
    <lineage>
        <taxon>Eukaryota</taxon>
        <taxon>Viridiplantae</taxon>
        <taxon>Streptophyta</taxon>
        <taxon>Embryophyta</taxon>
        <taxon>Tracheophyta</taxon>
        <taxon>Spermatophyta</taxon>
        <taxon>Magnoliopsida</taxon>
        <taxon>Proteales</taxon>
        <taxon>Proteaceae</taxon>
        <taxon>Protea</taxon>
    </lineage>
</organism>
<feature type="domain" description="Photolyase/cryptochrome alpha/beta" evidence="1">
    <location>
        <begin position="46"/>
        <end position="164"/>
    </location>
</feature>
<dbReference type="PROSITE" id="PS51645">
    <property type="entry name" value="PHR_CRY_ALPHA_BETA"/>
    <property type="match status" value="1"/>
</dbReference>
<dbReference type="Gene3D" id="3.40.50.620">
    <property type="entry name" value="HUPs"/>
    <property type="match status" value="1"/>
</dbReference>
<dbReference type="SUPFAM" id="SSF52425">
    <property type="entry name" value="Cryptochrome/photolyase, N-terminal domain"/>
    <property type="match status" value="1"/>
</dbReference>
<sequence length="206" mass="24427">MTRIRDRVGKPLNSRDMNCSFSLRRCRLFSISASAQVDIKRNKDDDAALMWFKHDLRSDDHPGRQTVVPLSIFDHRILSRFSDEMLELVILALEDLREWLKSKGSNLMIRFGSAENVILELVEEVKATHVFSEEEVEYNLRRMIDIVEGSLSSVTFSWGSPQLVRWQTPFYDIKWYWILALKSQLIREERYSVRIWRWNGYLIQIV</sequence>
<gene>
    <name evidence="2" type="ORF">NE237_030810</name>
</gene>
<keyword evidence="3" id="KW-1185">Reference proteome</keyword>
<dbReference type="InterPro" id="IPR014729">
    <property type="entry name" value="Rossmann-like_a/b/a_fold"/>
</dbReference>
<dbReference type="PANTHER" id="PTHR47832:SF1">
    <property type="entry name" value="DNA PHOTOLYASE"/>
    <property type="match status" value="1"/>
</dbReference>
<dbReference type="Proteomes" id="UP001141806">
    <property type="component" value="Unassembled WGS sequence"/>
</dbReference>